<evidence type="ECO:0000313" key="2">
    <source>
        <dbReference type="EMBL" id="ACM22048.1"/>
    </source>
</evidence>
<protein>
    <submittedName>
        <fullName evidence="2">CheR-related putative SAM-binding domain protein</fullName>
    </submittedName>
</protein>
<feature type="domain" description="MCP methyltransferase CheR-type SAM-binding" evidence="1">
    <location>
        <begin position="156"/>
        <end position="312"/>
    </location>
</feature>
<dbReference type="Proteomes" id="UP000007721">
    <property type="component" value="Chromosome"/>
</dbReference>
<accession>B9M727</accession>
<evidence type="ECO:0000313" key="3">
    <source>
        <dbReference type="Proteomes" id="UP000007721"/>
    </source>
</evidence>
<dbReference type="SUPFAM" id="SSF53335">
    <property type="entry name" value="S-adenosyl-L-methionine-dependent methyltransferases"/>
    <property type="match status" value="1"/>
</dbReference>
<gene>
    <name evidence="2" type="ordered locus">Geob_3709</name>
</gene>
<dbReference type="InterPro" id="IPR029063">
    <property type="entry name" value="SAM-dependent_MTases_sf"/>
</dbReference>
<dbReference type="Pfam" id="PF01739">
    <property type="entry name" value="CheR"/>
    <property type="match status" value="1"/>
</dbReference>
<dbReference type="KEGG" id="geo:Geob_3709"/>
<dbReference type="AlphaFoldDB" id="B9M727"/>
<evidence type="ECO:0000259" key="1">
    <source>
        <dbReference type="Pfam" id="PF01739"/>
    </source>
</evidence>
<organism evidence="2 3">
    <name type="scientific">Geotalea daltonii (strain DSM 22248 / JCM 15807 / FRC-32)</name>
    <name type="common">Geobacter daltonii</name>
    <dbReference type="NCBI Taxonomy" id="316067"/>
    <lineage>
        <taxon>Bacteria</taxon>
        <taxon>Pseudomonadati</taxon>
        <taxon>Thermodesulfobacteriota</taxon>
        <taxon>Desulfuromonadia</taxon>
        <taxon>Geobacterales</taxon>
        <taxon>Geobacteraceae</taxon>
        <taxon>Geotalea</taxon>
    </lineage>
</organism>
<reference evidence="2 3" key="1">
    <citation type="submission" date="2009-01" db="EMBL/GenBank/DDBJ databases">
        <title>Complete sequence of Geobacter sp. FRC-32.</title>
        <authorList>
            <consortium name="US DOE Joint Genome Institute"/>
            <person name="Lucas S."/>
            <person name="Copeland A."/>
            <person name="Lapidus A."/>
            <person name="Glavina del Rio T."/>
            <person name="Dalin E."/>
            <person name="Tice H."/>
            <person name="Bruce D."/>
            <person name="Goodwin L."/>
            <person name="Pitluck S."/>
            <person name="Saunders E."/>
            <person name="Brettin T."/>
            <person name="Detter J.C."/>
            <person name="Han C."/>
            <person name="Larimer F."/>
            <person name="Land M."/>
            <person name="Hauser L."/>
            <person name="Kyrpides N."/>
            <person name="Ovchinnikova G."/>
            <person name="Kostka J."/>
            <person name="Richardson P."/>
        </authorList>
    </citation>
    <scope>NUCLEOTIDE SEQUENCE [LARGE SCALE GENOMIC DNA]</scope>
    <source>
        <strain evidence="3">DSM 22248 / JCM 15807 / FRC-32</strain>
    </source>
</reference>
<proteinExistence type="predicted"/>
<sequence>MQMHFSVQPSLASKVAEERLAHLLVPGKIEDHDLDLRISRLDCSFHRYATSITHGLWAPGLVITHEMQALAELLFPLDRIIPVFNRFFAKVTLFTPFLGASAIHNAPSWPDALHGLQSLVTSANPAELLCSLLADEKKRRLFFFHNFLPPRYGGGFNRYPKQLDFLKDWLRENRRRFNYEINCLDAACGCGEGTYELAALLPECGYSPETFHICGSTIEPFELFAAAHVFFPHDLQRQANYRRHVAPLFSGEISKRMAFRLEDIAGIPAKAERFHVILCNGILGGPFLHEKVALEEAVTRLAARLNLGGILLAADKFHGGWKKKVPATLLVEIFTKAGLEVLKLEEGLAGIKTG</sequence>
<dbReference type="eggNOG" id="COG1352">
    <property type="taxonomic scope" value="Bacteria"/>
</dbReference>
<dbReference type="Gene3D" id="3.40.50.150">
    <property type="entry name" value="Vaccinia Virus protein VP39"/>
    <property type="match status" value="1"/>
</dbReference>
<dbReference type="InterPro" id="IPR022642">
    <property type="entry name" value="CheR_C"/>
</dbReference>
<name>B9M727_GEODF</name>
<keyword evidence="3" id="KW-1185">Reference proteome</keyword>
<dbReference type="HOGENOM" id="CLU_762387_0_0_7"/>
<dbReference type="EMBL" id="CP001390">
    <property type="protein sequence ID" value="ACM22048.1"/>
    <property type="molecule type" value="Genomic_DNA"/>
</dbReference>
<dbReference type="OrthoDB" id="5394363at2"/>
<dbReference type="RefSeq" id="WP_012648774.1">
    <property type="nucleotide sequence ID" value="NC_011979.1"/>
</dbReference>